<feature type="non-terminal residue" evidence="1">
    <location>
        <position position="1"/>
    </location>
</feature>
<dbReference type="EMBL" id="AP008218">
    <property type="protein sequence ID" value="BAH95621.1"/>
    <property type="molecule type" value="Genomic_DNA"/>
</dbReference>
<reference evidence="2" key="2">
    <citation type="journal article" date="2008" name="Nucleic Acids Res.">
        <title>The rice annotation project database (RAP-DB): 2008 update.</title>
        <authorList>
            <consortium name="The rice annotation project (RAP)"/>
        </authorList>
    </citation>
    <scope>GENOME REANNOTATION</scope>
    <source>
        <strain evidence="2">cv. Nipponbare</strain>
    </source>
</reference>
<proteinExistence type="predicted"/>
<sequence>PFCLASNRVPLNLDTSALNSVALNTRWDADSDSHPRWHVIQR</sequence>
<dbReference type="AlphaFoldDB" id="C7J9I8"/>
<evidence type="ECO:0000313" key="1">
    <source>
        <dbReference type="EMBL" id="BAH95621.1"/>
    </source>
</evidence>
<name>C7J9I8_ORYSJ</name>
<evidence type="ECO:0000313" key="2">
    <source>
        <dbReference type="Proteomes" id="UP000000763"/>
    </source>
</evidence>
<accession>C7J9I8</accession>
<protein>
    <submittedName>
        <fullName evidence="1">Os12g0271750 protein</fullName>
    </submittedName>
</protein>
<organism evidence="1 2">
    <name type="scientific">Oryza sativa subsp. japonica</name>
    <name type="common">Rice</name>
    <dbReference type="NCBI Taxonomy" id="39947"/>
    <lineage>
        <taxon>Eukaryota</taxon>
        <taxon>Viridiplantae</taxon>
        <taxon>Streptophyta</taxon>
        <taxon>Embryophyta</taxon>
        <taxon>Tracheophyta</taxon>
        <taxon>Spermatophyta</taxon>
        <taxon>Magnoliopsida</taxon>
        <taxon>Liliopsida</taxon>
        <taxon>Poales</taxon>
        <taxon>Poaceae</taxon>
        <taxon>BOP clade</taxon>
        <taxon>Oryzoideae</taxon>
        <taxon>Oryzeae</taxon>
        <taxon>Oryzinae</taxon>
        <taxon>Oryza</taxon>
        <taxon>Oryza sativa</taxon>
    </lineage>
</organism>
<reference evidence="1 2" key="1">
    <citation type="journal article" date="2005" name="Nature">
        <title>The map-based sequence of the rice genome.</title>
        <authorList>
            <consortium name="International rice genome sequencing project (IRGSP)"/>
            <person name="Matsumoto T."/>
            <person name="Wu J."/>
            <person name="Kanamori H."/>
            <person name="Katayose Y."/>
            <person name="Fujisawa M."/>
            <person name="Namiki N."/>
            <person name="Mizuno H."/>
            <person name="Yamamoto K."/>
            <person name="Antonio B.A."/>
            <person name="Baba T."/>
            <person name="Sakata K."/>
            <person name="Nagamura Y."/>
            <person name="Aoki H."/>
            <person name="Arikawa K."/>
            <person name="Arita K."/>
            <person name="Bito T."/>
            <person name="Chiden Y."/>
            <person name="Fujitsuka N."/>
            <person name="Fukunaka R."/>
            <person name="Hamada M."/>
            <person name="Harada C."/>
            <person name="Hayashi A."/>
            <person name="Hijishita S."/>
            <person name="Honda M."/>
            <person name="Hosokawa S."/>
            <person name="Ichikawa Y."/>
            <person name="Idonuma A."/>
            <person name="Iijima M."/>
            <person name="Ikeda M."/>
            <person name="Ikeno M."/>
            <person name="Ito K."/>
            <person name="Ito S."/>
            <person name="Ito T."/>
            <person name="Ito Y."/>
            <person name="Ito Y."/>
            <person name="Iwabuchi A."/>
            <person name="Kamiya K."/>
            <person name="Karasawa W."/>
            <person name="Kurita K."/>
            <person name="Katagiri S."/>
            <person name="Kikuta A."/>
            <person name="Kobayashi H."/>
            <person name="Kobayashi N."/>
            <person name="Machita K."/>
            <person name="Maehara T."/>
            <person name="Masukawa M."/>
            <person name="Mizubayashi T."/>
            <person name="Mukai Y."/>
            <person name="Nagasaki H."/>
            <person name="Nagata Y."/>
            <person name="Naito S."/>
            <person name="Nakashima M."/>
            <person name="Nakama Y."/>
            <person name="Nakamichi Y."/>
            <person name="Nakamura M."/>
            <person name="Meguro A."/>
            <person name="Negishi M."/>
            <person name="Ohta I."/>
            <person name="Ohta T."/>
            <person name="Okamoto M."/>
            <person name="Ono N."/>
            <person name="Saji S."/>
            <person name="Sakaguchi M."/>
            <person name="Sakai K."/>
            <person name="Shibata M."/>
            <person name="Shimokawa T."/>
            <person name="Song J."/>
            <person name="Takazaki Y."/>
            <person name="Terasawa K."/>
            <person name="Tsugane M."/>
            <person name="Tsuji K."/>
            <person name="Ueda S."/>
            <person name="Waki K."/>
            <person name="Yamagata H."/>
            <person name="Yamamoto M."/>
            <person name="Yamamoto S."/>
            <person name="Yamane H."/>
            <person name="Yoshiki S."/>
            <person name="Yoshihara R."/>
            <person name="Yukawa K."/>
            <person name="Zhong H."/>
            <person name="Yano M."/>
            <person name="Yuan Q."/>
            <person name="Ouyang S."/>
            <person name="Liu J."/>
            <person name="Jones K.M."/>
            <person name="Gansberger K."/>
            <person name="Moffat K."/>
            <person name="Hill J."/>
            <person name="Bera J."/>
            <person name="Fadrosh D."/>
            <person name="Jin S."/>
            <person name="Johri S."/>
            <person name="Kim M."/>
            <person name="Overton L."/>
            <person name="Reardon M."/>
            <person name="Tsitrin T."/>
            <person name="Vuong H."/>
            <person name="Weaver B."/>
            <person name="Ciecko A."/>
            <person name="Tallon L."/>
            <person name="Jackson J."/>
            <person name="Pai G."/>
            <person name="Aken S.V."/>
            <person name="Utterback T."/>
            <person name="Reidmuller S."/>
            <person name="Feldblyum T."/>
            <person name="Hsiao J."/>
            <person name="Zismann V."/>
            <person name="Iobst S."/>
            <person name="de Vazeille A.R."/>
            <person name="Buell C.R."/>
            <person name="Ying K."/>
            <person name="Li Y."/>
            <person name="Lu T."/>
            <person name="Huang Y."/>
            <person name="Zhao Q."/>
            <person name="Feng Q."/>
            <person name="Zhang L."/>
            <person name="Zhu J."/>
            <person name="Weng Q."/>
            <person name="Mu J."/>
            <person name="Lu Y."/>
            <person name="Fan D."/>
            <person name="Liu Y."/>
            <person name="Guan J."/>
            <person name="Zhang Y."/>
            <person name="Yu S."/>
            <person name="Liu X."/>
            <person name="Zhang Y."/>
            <person name="Hong G."/>
            <person name="Han B."/>
            <person name="Choisne N."/>
            <person name="Demange N."/>
            <person name="Orjeda G."/>
            <person name="Samain S."/>
            <person name="Cattolico L."/>
            <person name="Pelletier E."/>
            <person name="Couloux A."/>
            <person name="Segurens B."/>
            <person name="Wincker P."/>
            <person name="D'Hont A."/>
            <person name="Scarpelli C."/>
            <person name="Weissenbach J."/>
            <person name="Salanoubat M."/>
            <person name="Quetier F."/>
            <person name="Yu Y."/>
            <person name="Kim H.R."/>
            <person name="Rambo T."/>
            <person name="Currie J."/>
            <person name="Collura K."/>
            <person name="Luo M."/>
            <person name="Yang T."/>
            <person name="Ammiraju J.S.S."/>
            <person name="Engler F."/>
            <person name="Soderlund C."/>
            <person name="Wing R.A."/>
            <person name="Palmer L.E."/>
            <person name="de la Bastide M."/>
            <person name="Spiegel L."/>
            <person name="Nascimento L."/>
            <person name="Zutavern T."/>
            <person name="O'Shaughnessy A."/>
            <person name="Dike S."/>
            <person name="Dedhia N."/>
            <person name="Preston R."/>
            <person name="Balija V."/>
            <person name="McCombie W.R."/>
            <person name="Chow T."/>
            <person name="Chen H."/>
            <person name="Chung M."/>
            <person name="Chen C."/>
            <person name="Shaw J."/>
            <person name="Wu H."/>
            <person name="Hsiao K."/>
            <person name="Chao Y."/>
            <person name="Chu M."/>
            <person name="Cheng C."/>
            <person name="Hour A."/>
            <person name="Lee P."/>
            <person name="Lin S."/>
            <person name="Lin Y."/>
            <person name="Liou J."/>
            <person name="Liu S."/>
            <person name="Hsing Y."/>
            <person name="Raghuvanshi S."/>
            <person name="Mohanty A."/>
            <person name="Bharti A.K."/>
            <person name="Gaur A."/>
            <person name="Gupta V."/>
            <person name="Kumar D."/>
            <person name="Ravi V."/>
            <person name="Vij S."/>
            <person name="Kapur A."/>
            <person name="Khurana P."/>
            <person name="Khurana P."/>
            <person name="Khurana J.P."/>
            <person name="Tyagi A.K."/>
            <person name="Gaikwad K."/>
            <person name="Singh A."/>
            <person name="Dalal V."/>
            <person name="Srivastava S."/>
            <person name="Dixit A."/>
            <person name="Pal A.K."/>
            <person name="Ghazi I.A."/>
            <person name="Yadav M."/>
            <person name="Pandit A."/>
            <person name="Bhargava A."/>
            <person name="Sureshbabu K."/>
            <person name="Batra K."/>
            <person name="Sharma T.R."/>
            <person name="Mohapatra T."/>
            <person name="Singh N.K."/>
            <person name="Messing J."/>
            <person name="Nelson A.B."/>
            <person name="Fuks G."/>
            <person name="Kavchok S."/>
            <person name="Keizer G."/>
            <person name="Linton E."/>
            <person name="Llaca V."/>
            <person name="Song R."/>
            <person name="Tanyolac B."/>
            <person name="Young S."/>
            <person name="Ho-Il K."/>
            <person name="Hahn J.H."/>
            <person name="Sangsakoo G."/>
            <person name="Vanavichit A."/>
            <person name="de Mattos Luiz.A.T."/>
            <person name="Zimmer P.D."/>
            <person name="Malone G."/>
            <person name="Dellagostin O."/>
            <person name="de Oliveira A.C."/>
            <person name="Bevan M."/>
            <person name="Bancroft I."/>
            <person name="Minx P."/>
            <person name="Cordum H."/>
            <person name="Wilson R."/>
            <person name="Cheng Z."/>
            <person name="Jin W."/>
            <person name="Jiang J."/>
            <person name="Leong S.A."/>
            <person name="Iwama H."/>
            <person name="Gojobori T."/>
            <person name="Itoh T."/>
            <person name="Niimura Y."/>
            <person name="Fujii Y."/>
            <person name="Habara T."/>
            <person name="Sakai H."/>
            <person name="Sato Y."/>
            <person name="Wilson G."/>
            <person name="Kumar K."/>
            <person name="McCouch S."/>
            <person name="Juretic N."/>
            <person name="Hoen D."/>
            <person name="Wright S."/>
            <person name="Bruskiewich R."/>
            <person name="Bureau T."/>
            <person name="Miyao A."/>
            <person name="Hirochika H."/>
            <person name="Nishikawa T."/>
            <person name="Kadowaki K."/>
            <person name="Sugiura M."/>
            <person name="Burr B."/>
            <person name="Sasaki T."/>
        </authorList>
    </citation>
    <scope>NUCLEOTIDE SEQUENCE [LARGE SCALE GENOMIC DNA]</scope>
    <source>
        <strain evidence="2">cv. Nipponbare</strain>
    </source>
</reference>
<dbReference type="Proteomes" id="UP000000763">
    <property type="component" value="Chromosome 12"/>
</dbReference>
<dbReference type="KEGG" id="dosa:Os12g0271750"/>
<gene>
    <name evidence="1" type="ordered locus">Os12g0271750</name>
</gene>